<organism evidence="1 2">
    <name type="scientific">Desulfosarcina alkanivorans</name>
    <dbReference type="NCBI Taxonomy" id="571177"/>
    <lineage>
        <taxon>Bacteria</taxon>
        <taxon>Pseudomonadati</taxon>
        <taxon>Thermodesulfobacteriota</taxon>
        <taxon>Desulfobacteria</taxon>
        <taxon>Desulfobacterales</taxon>
        <taxon>Desulfosarcinaceae</taxon>
        <taxon>Desulfosarcina</taxon>
    </lineage>
</organism>
<gene>
    <name evidence="1" type="ORF">DSCA_58030</name>
</gene>
<dbReference type="Proteomes" id="UP000427906">
    <property type="component" value="Chromosome"/>
</dbReference>
<dbReference type="EMBL" id="AP021874">
    <property type="protein sequence ID" value="BBO71873.1"/>
    <property type="molecule type" value="Genomic_DNA"/>
</dbReference>
<evidence type="ECO:0000313" key="2">
    <source>
        <dbReference type="Proteomes" id="UP000427906"/>
    </source>
</evidence>
<keyword evidence="2" id="KW-1185">Reference proteome</keyword>
<reference evidence="1 2" key="1">
    <citation type="submission" date="2019-11" db="EMBL/GenBank/DDBJ databases">
        <title>Comparative genomics of hydrocarbon-degrading Desulfosarcina strains.</title>
        <authorList>
            <person name="Watanabe M."/>
            <person name="Kojima H."/>
            <person name="Fukui M."/>
        </authorList>
    </citation>
    <scope>NUCLEOTIDE SEQUENCE [LARGE SCALE GENOMIC DNA]</scope>
    <source>
        <strain evidence="1 2">PL12</strain>
    </source>
</reference>
<name>A0A5K7YV28_9BACT</name>
<evidence type="ECO:0000313" key="1">
    <source>
        <dbReference type="EMBL" id="BBO71873.1"/>
    </source>
</evidence>
<protein>
    <submittedName>
        <fullName evidence="1">Uncharacterized protein</fullName>
    </submittedName>
</protein>
<dbReference type="KEGG" id="dalk:DSCA_58030"/>
<sequence>METILVVDDLQDRRYTARTSSDAGFDRCCAPTMEGFSQKLLQKGHNRKFLSYTQPDTPAAALFIFHVIETG</sequence>
<dbReference type="AlphaFoldDB" id="A0A5K7YV28"/>
<proteinExistence type="predicted"/>
<accession>A0A5K7YV28</accession>